<reference evidence="2 3" key="1">
    <citation type="submission" date="2020-05" db="EMBL/GenBank/DDBJ databases">
        <title>Complete genome sequencing of Campylobacter and Arcobacter type strains.</title>
        <authorList>
            <person name="Miller W.G."/>
            <person name="Yee E."/>
        </authorList>
    </citation>
    <scope>NUCLEOTIDE SEQUENCE [LARGE SCALE GENOMIC DNA]</scope>
    <source>
        <strain evidence="2 3">LMG 25694</strain>
    </source>
</reference>
<dbReference type="EMBL" id="CP053835">
    <property type="protein sequence ID" value="QKF78036.1"/>
    <property type="molecule type" value="Genomic_DNA"/>
</dbReference>
<keyword evidence="3" id="KW-1185">Reference proteome</keyword>
<dbReference type="PANTHER" id="PTHR32182:SF23">
    <property type="entry name" value="ATP BINDING PROTEIN"/>
    <property type="match status" value="1"/>
</dbReference>
<accession>A0AAE7E7G3</accession>
<evidence type="ECO:0000313" key="3">
    <source>
        <dbReference type="Proteomes" id="UP000503313"/>
    </source>
</evidence>
<keyword evidence="2" id="KW-0067">ATP-binding</keyword>
<evidence type="ECO:0000259" key="1">
    <source>
        <dbReference type="SMART" id="SM00382"/>
    </source>
</evidence>
<name>A0AAE7E7G3_9BACT</name>
<dbReference type="InterPro" id="IPR003593">
    <property type="entry name" value="AAA+_ATPase"/>
</dbReference>
<evidence type="ECO:0000313" key="2">
    <source>
        <dbReference type="EMBL" id="QKF78036.1"/>
    </source>
</evidence>
<dbReference type="PANTHER" id="PTHR32182">
    <property type="entry name" value="DNA REPLICATION AND REPAIR PROTEIN RECF"/>
    <property type="match status" value="1"/>
</dbReference>
<proteinExistence type="predicted"/>
<dbReference type="KEGG" id="adz:ADFLV_2021"/>
<dbReference type="SMART" id="SM00382">
    <property type="entry name" value="AAA"/>
    <property type="match status" value="1"/>
</dbReference>
<dbReference type="RefSeq" id="WP_129011968.1">
    <property type="nucleotide sequence ID" value="NZ_CP053835.1"/>
</dbReference>
<dbReference type="InterPro" id="IPR003959">
    <property type="entry name" value="ATPase_AAA_core"/>
</dbReference>
<dbReference type="Gene3D" id="3.40.50.300">
    <property type="entry name" value="P-loop containing nucleotide triphosphate hydrolases"/>
    <property type="match status" value="1"/>
</dbReference>
<dbReference type="GO" id="GO:0000731">
    <property type="term" value="P:DNA synthesis involved in DNA repair"/>
    <property type="evidence" value="ECO:0007669"/>
    <property type="project" value="TreeGrafter"/>
</dbReference>
<protein>
    <submittedName>
        <fullName evidence="2">ATP-binding protein (AAA domain)</fullName>
    </submittedName>
</protein>
<dbReference type="GO" id="GO:0006302">
    <property type="term" value="P:double-strand break repair"/>
    <property type="evidence" value="ECO:0007669"/>
    <property type="project" value="TreeGrafter"/>
</dbReference>
<sequence length="581" mass="68744">MELVYLWVEEYKNIENQGFRFSPRFEFHYDKDSKKLTKVRDESTTYKSIFPDNINITAIVGENGTGKSSLLKLIHKNLLIWKGSGFAIFKDKNDEILYSGEVEDYPILEDYKKLCSNNKKIDFPFFEYSFTYDRDIDYNNEFIYPKKQINSIKGGIHLINELFRNQKNILLNYFDLKETKQLDKFESFFIPKTINIFFDIETVKQNDKYPSLTKESKSNLAKLKSLIYPNLATTDFINEVKEISKLLTNRNSYEERTNEFDYFNPEFEFQLGKYDTQEEEYNNLWKNSQKSFIELNNLSETKVIKLVNSNEKWLNESNLLIYSFDIEKLDSKIIEIIMASFSSYQFTIQLCDNNNKALNDLSFGEQQLLFILNQLYSLKNKVDENKSLENNIVLLDEIDIGLHPMWQKKSINYICEFLKLLPNINFHLIFATHSPFILSDIPKENVIFLEKYKENDEEVKNENQKVGNCKNVSKDIELNTFGANIHTLLSNGFFMSEGLMGEFAQNKINNVIKKLKDKNYNPSKNEKENILAIIKIIGEDFLRTKLLDMYYKKFDDDFIKKQRKEELLEQQEKIKKELENL</sequence>
<dbReference type="AlphaFoldDB" id="A0AAE7E7G3"/>
<dbReference type="Pfam" id="PF13304">
    <property type="entry name" value="AAA_21"/>
    <property type="match status" value="1"/>
</dbReference>
<dbReference type="SUPFAM" id="SSF52540">
    <property type="entry name" value="P-loop containing nucleoside triphosphate hydrolases"/>
    <property type="match status" value="1"/>
</dbReference>
<keyword evidence="2" id="KW-0547">Nucleotide-binding</keyword>
<dbReference type="GO" id="GO:0005524">
    <property type="term" value="F:ATP binding"/>
    <property type="evidence" value="ECO:0007669"/>
    <property type="project" value="UniProtKB-KW"/>
</dbReference>
<dbReference type="CDD" id="cd00267">
    <property type="entry name" value="ABC_ATPase"/>
    <property type="match status" value="2"/>
</dbReference>
<organism evidence="2 3">
    <name type="scientific">Arcobacter defluvii</name>
    <dbReference type="NCBI Taxonomy" id="873191"/>
    <lineage>
        <taxon>Bacteria</taxon>
        <taxon>Pseudomonadati</taxon>
        <taxon>Campylobacterota</taxon>
        <taxon>Epsilonproteobacteria</taxon>
        <taxon>Campylobacterales</taxon>
        <taxon>Arcobacteraceae</taxon>
        <taxon>Arcobacter</taxon>
    </lineage>
</organism>
<feature type="domain" description="AAA+ ATPase" evidence="1">
    <location>
        <begin position="53"/>
        <end position="453"/>
    </location>
</feature>
<gene>
    <name evidence="2" type="ORF">ADFLV_2021</name>
</gene>
<dbReference type="InterPro" id="IPR027417">
    <property type="entry name" value="P-loop_NTPase"/>
</dbReference>
<dbReference type="Proteomes" id="UP000503313">
    <property type="component" value="Chromosome"/>
</dbReference>